<feature type="domain" description="AMMECR1" evidence="2">
    <location>
        <begin position="13"/>
        <end position="202"/>
    </location>
</feature>
<gene>
    <name evidence="3" type="ORF">Poly41_47280</name>
</gene>
<dbReference type="OrthoDB" id="159752at2"/>
<dbReference type="PROSITE" id="PS51112">
    <property type="entry name" value="AMMECR1"/>
    <property type="match status" value="1"/>
</dbReference>
<feature type="compositionally biased region" description="Basic residues" evidence="1">
    <location>
        <begin position="190"/>
        <end position="199"/>
    </location>
</feature>
<feature type="compositionally biased region" description="Low complexity" evidence="1">
    <location>
        <begin position="200"/>
        <end position="210"/>
    </location>
</feature>
<dbReference type="Proteomes" id="UP000319143">
    <property type="component" value="Unassembled WGS sequence"/>
</dbReference>
<evidence type="ECO:0000313" key="4">
    <source>
        <dbReference type="Proteomes" id="UP000319143"/>
    </source>
</evidence>
<name>A0A5C6D9X9_9BACT</name>
<comment type="caution">
    <text evidence="3">The sequence shown here is derived from an EMBL/GenBank/DDBJ whole genome shotgun (WGS) entry which is preliminary data.</text>
</comment>
<keyword evidence="4" id="KW-1185">Reference proteome</keyword>
<dbReference type="InterPro" id="IPR027623">
    <property type="entry name" value="AmmeMemoSam_A"/>
</dbReference>
<protein>
    <recommendedName>
        <fullName evidence="2">AMMECR1 domain-containing protein</fullName>
    </recommendedName>
</protein>
<reference evidence="3 4" key="1">
    <citation type="submission" date="2019-02" db="EMBL/GenBank/DDBJ databases">
        <title>Deep-cultivation of Planctomycetes and their phenomic and genomic characterization uncovers novel biology.</title>
        <authorList>
            <person name="Wiegand S."/>
            <person name="Jogler M."/>
            <person name="Boedeker C."/>
            <person name="Pinto D."/>
            <person name="Vollmers J."/>
            <person name="Rivas-Marin E."/>
            <person name="Kohn T."/>
            <person name="Peeters S.H."/>
            <person name="Heuer A."/>
            <person name="Rast P."/>
            <person name="Oberbeckmann S."/>
            <person name="Bunk B."/>
            <person name="Jeske O."/>
            <person name="Meyerdierks A."/>
            <person name="Storesund J.E."/>
            <person name="Kallscheuer N."/>
            <person name="Luecker S."/>
            <person name="Lage O.M."/>
            <person name="Pohl T."/>
            <person name="Merkel B.J."/>
            <person name="Hornburger P."/>
            <person name="Mueller R.-W."/>
            <person name="Bruemmer F."/>
            <person name="Labrenz M."/>
            <person name="Spormann A.M."/>
            <person name="Op Den Camp H."/>
            <person name="Overmann J."/>
            <person name="Amann R."/>
            <person name="Jetten M.S.M."/>
            <person name="Mascher T."/>
            <person name="Medema M.H."/>
            <person name="Devos D.P."/>
            <person name="Kaster A.-K."/>
            <person name="Ovreas L."/>
            <person name="Rohde M."/>
            <person name="Galperin M.Y."/>
            <person name="Jogler C."/>
        </authorList>
    </citation>
    <scope>NUCLEOTIDE SEQUENCE [LARGE SCALE GENOMIC DNA]</scope>
    <source>
        <strain evidence="3 4">Poly41</strain>
    </source>
</reference>
<dbReference type="Pfam" id="PF01871">
    <property type="entry name" value="AMMECR1"/>
    <property type="match status" value="1"/>
</dbReference>
<accession>A0A5C6D9X9</accession>
<evidence type="ECO:0000259" key="2">
    <source>
        <dbReference type="PROSITE" id="PS51112"/>
    </source>
</evidence>
<feature type="region of interest" description="Disordered" evidence="1">
    <location>
        <begin position="190"/>
        <end position="218"/>
    </location>
</feature>
<dbReference type="NCBIfam" id="TIGR04335">
    <property type="entry name" value="AmmeMemoSam_A"/>
    <property type="match status" value="1"/>
</dbReference>
<dbReference type="InterPro" id="IPR027485">
    <property type="entry name" value="AMMECR1_N"/>
</dbReference>
<dbReference type="InterPro" id="IPR002733">
    <property type="entry name" value="AMMECR1_domain"/>
</dbReference>
<dbReference type="AlphaFoldDB" id="A0A5C6D9X9"/>
<sequence>MLSSPESILLTDADQQTLLDVAEQSIEIGLETRRIMEPEVASYSEDLRHVQSSFVTLRLQEQLRGSAGSIEATVPLISDVSCNASRAAFNNGRFPSLNQAEFDDLIIQITVLSPLRHLITRSFGDVIAYIQPGVDGVVLRLGGHVATFLPDVWETLQDPVEFFRHLRLKAGLDPDRWSPRIRVSTYRTQRMIRSRRQSRASRPSASSTQPVDSMAEVT</sequence>
<dbReference type="InterPro" id="IPR036071">
    <property type="entry name" value="AMMECR1_dom_sf"/>
</dbReference>
<organism evidence="3 4">
    <name type="scientific">Novipirellula artificiosorum</name>
    <dbReference type="NCBI Taxonomy" id="2528016"/>
    <lineage>
        <taxon>Bacteria</taxon>
        <taxon>Pseudomonadati</taxon>
        <taxon>Planctomycetota</taxon>
        <taxon>Planctomycetia</taxon>
        <taxon>Pirellulales</taxon>
        <taxon>Pirellulaceae</taxon>
        <taxon>Novipirellula</taxon>
    </lineage>
</organism>
<dbReference type="SUPFAM" id="SSF143447">
    <property type="entry name" value="AMMECR1-like"/>
    <property type="match status" value="1"/>
</dbReference>
<proteinExistence type="predicted"/>
<evidence type="ECO:0000313" key="3">
    <source>
        <dbReference type="EMBL" id="TWU33732.1"/>
    </source>
</evidence>
<dbReference type="RefSeq" id="WP_146529075.1">
    <property type="nucleotide sequence ID" value="NZ_SJPV01000009.1"/>
</dbReference>
<evidence type="ECO:0000256" key="1">
    <source>
        <dbReference type="SAM" id="MobiDB-lite"/>
    </source>
</evidence>
<dbReference type="Gene3D" id="3.30.1490.150">
    <property type="entry name" value="Hypothetical protein ph0010, domain 2"/>
    <property type="match status" value="1"/>
</dbReference>
<dbReference type="Gene3D" id="3.30.700.20">
    <property type="entry name" value="Hypothetical protein ph0010, domain 1"/>
    <property type="match status" value="1"/>
</dbReference>
<dbReference type="EMBL" id="SJPV01000009">
    <property type="protein sequence ID" value="TWU33732.1"/>
    <property type="molecule type" value="Genomic_DNA"/>
</dbReference>